<dbReference type="Proteomes" id="UP000662754">
    <property type="component" value="Segment"/>
</dbReference>
<dbReference type="RefSeq" id="YP_010669462.1">
    <property type="nucleotide sequence ID" value="NC_070960.1"/>
</dbReference>
<proteinExistence type="predicted"/>
<protein>
    <submittedName>
        <fullName evidence="1">Uncharacterized protein</fullName>
    </submittedName>
</protein>
<dbReference type="EMBL" id="MW147367">
    <property type="protein sequence ID" value="QPB08477.1"/>
    <property type="molecule type" value="Genomic_DNA"/>
</dbReference>
<sequence>MTDEQITMLRRLIQDEIECAQIDGMEHGQWGWAEKQLDEGWKEFQESFND</sequence>
<dbReference type="GeneID" id="77945632"/>
<organism evidence="1 2">
    <name type="scientific">Synechococcus phage S-H9-2</name>
    <dbReference type="NCBI Taxonomy" id="2783669"/>
    <lineage>
        <taxon>Viruses</taxon>
        <taxon>Duplodnaviria</taxon>
        <taxon>Heunggongvirae</taxon>
        <taxon>Uroviricota</taxon>
        <taxon>Caudoviricetes</taxon>
        <taxon>Pantevenvirales</taxon>
        <taxon>Kyanoviridae</taxon>
        <taxon>Yushanluvirus</taxon>
        <taxon>Yushanluvirus satich</taxon>
    </lineage>
</organism>
<accession>A0A873WB56</accession>
<dbReference type="KEGG" id="vg:77945632"/>
<evidence type="ECO:0000313" key="2">
    <source>
        <dbReference type="Proteomes" id="UP000662754"/>
    </source>
</evidence>
<reference evidence="1" key="1">
    <citation type="submission" date="2020-10" db="EMBL/GenBank/DDBJ databases">
        <title>The Isolation and Genome Sequence of a Novel Cyanophage S-H9-2 from the Yellow Sea, China.</title>
        <authorList>
            <person name="Jiang T."/>
            <person name="Luo L."/>
        </authorList>
    </citation>
    <scope>NUCLEOTIDE SEQUENCE</scope>
</reference>
<evidence type="ECO:0000313" key="1">
    <source>
        <dbReference type="EMBL" id="QPB08477.1"/>
    </source>
</evidence>
<name>A0A873WB56_9CAUD</name>
<keyword evidence="2" id="KW-1185">Reference proteome</keyword>